<accession>A0A2P4XIY8</accession>
<protein>
    <submittedName>
        <fullName evidence="2">Uncharacterized protein</fullName>
    </submittedName>
</protein>
<evidence type="ECO:0000256" key="1">
    <source>
        <dbReference type="SAM" id="MobiDB-lite"/>
    </source>
</evidence>
<reference evidence="2 3" key="1">
    <citation type="journal article" date="2017" name="Genome Biol. Evol.">
        <title>Phytophthora megakarya and P. palmivora, closely related causal agents of cacao black pod rot, underwent increases in genome sizes and gene numbers by different mechanisms.</title>
        <authorList>
            <person name="Ali S.S."/>
            <person name="Shao J."/>
            <person name="Lary D.J."/>
            <person name="Kronmiller B."/>
            <person name="Shen D."/>
            <person name="Strem M.D."/>
            <person name="Amoako-Attah I."/>
            <person name="Akrofi A.Y."/>
            <person name="Begoude B.A."/>
            <person name="Ten Hoopen G.M."/>
            <person name="Coulibaly K."/>
            <person name="Kebe B.I."/>
            <person name="Melnick R.L."/>
            <person name="Guiltinan M.J."/>
            <person name="Tyler B.M."/>
            <person name="Meinhardt L.W."/>
            <person name="Bailey B.A."/>
        </authorList>
    </citation>
    <scope>NUCLEOTIDE SEQUENCE [LARGE SCALE GENOMIC DNA]</scope>
    <source>
        <strain evidence="3">sbr112.9</strain>
    </source>
</reference>
<evidence type="ECO:0000313" key="3">
    <source>
        <dbReference type="Proteomes" id="UP000237271"/>
    </source>
</evidence>
<feature type="compositionally biased region" description="Basic and acidic residues" evidence="1">
    <location>
        <begin position="7"/>
        <end position="29"/>
    </location>
</feature>
<keyword evidence="3" id="KW-1185">Reference proteome</keyword>
<gene>
    <name evidence="2" type="ORF">PHPALM_18846</name>
</gene>
<dbReference type="EMBL" id="NCKW01010206">
    <property type="protein sequence ID" value="POM65439.1"/>
    <property type="molecule type" value="Genomic_DNA"/>
</dbReference>
<organism evidence="2 3">
    <name type="scientific">Phytophthora palmivora</name>
    <dbReference type="NCBI Taxonomy" id="4796"/>
    <lineage>
        <taxon>Eukaryota</taxon>
        <taxon>Sar</taxon>
        <taxon>Stramenopiles</taxon>
        <taxon>Oomycota</taxon>
        <taxon>Peronosporomycetes</taxon>
        <taxon>Peronosporales</taxon>
        <taxon>Peronosporaceae</taxon>
        <taxon>Phytophthora</taxon>
    </lineage>
</organism>
<feature type="region of interest" description="Disordered" evidence="1">
    <location>
        <begin position="1"/>
        <end position="29"/>
    </location>
</feature>
<dbReference type="Proteomes" id="UP000237271">
    <property type="component" value="Unassembled WGS sequence"/>
</dbReference>
<comment type="caution">
    <text evidence="2">The sequence shown here is derived from an EMBL/GenBank/DDBJ whole genome shotgun (WGS) entry which is preliminary data.</text>
</comment>
<sequence length="108" mass="12674">MNSLSIRTKERQYLSKTPRLSEHEGDDRTHLLGLPMRTSMLVCHWTGEHWGQETLVKFQQHCASKSAPAVSTAIKQRLRHEHPDEEEQYEKEWKRMWGILCSISITCL</sequence>
<name>A0A2P4XIY8_9STRA</name>
<proteinExistence type="predicted"/>
<evidence type="ECO:0000313" key="2">
    <source>
        <dbReference type="EMBL" id="POM65439.1"/>
    </source>
</evidence>
<dbReference type="AlphaFoldDB" id="A0A2P4XIY8"/>